<evidence type="ECO:0000313" key="3">
    <source>
        <dbReference type="Proteomes" id="UP000521872"/>
    </source>
</evidence>
<keyword evidence="3" id="KW-1185">Reference proteome</keyword>
<gene>
    <name evidence="2" type="ORF">D9613_003738</name>
</gene>
<dbReference type="Proteomes" id="UP000521872">
    <property type="component" value="Unassembled WGS sequence"/>
</dbReference>
<accession>A0A8H4QIY5</accession>
<protein>
    <submittedName>
        <fullName evidence="2">Uncharacterized protein</fullName>
    </submittedName>
</protein>
<feature type="transmembrane region" description="Helical" evidence="1">
    <location>
        <begin position="20"/>
        <end position="40"/>
    </location>
</feature>
<dbReference type="EMBL" id="JAACJL010000057">
    <property type="protein sequence ID" value="KAF4611769.1"/>
    <property type="molecule type" value="Genomic_DNA"/>
</dbReference>
<keyword evidence="1" id="KW-0472">Membrane</keyword>
<organism evidence="2 3">
    <name type="scientific">Agrocybe pediades</name>
    <dbReference type="NCBI Taxonomy" id="84607"/>
    <lineage>
        <taxon>Eukaryota</taxon>
        <taxon>Fungi</taxon>
        <taxon>Dikarya</taxon>
        <taxon>Basidiomycota</taxon>
        <taxon>Agaricomycotina</taxon>
        <taxon>Agaricomycetes</taxon>
        <taxon>Agaricomycetidae</taxon>
        <taxon>Agaricales</taxon>
        <taxon>Agaricineae</taxon>
        <taxon>Strophariaceae</taxon>
        <taxon>Agrocybe</taxon>
    </lineage>
</organism>
<feature type="transmembrane region" description="Helical" evidence="1">
    <location>
        <begin position="126"/>
        <end position="148"/>
    </location>
</feature>
<feature type="transmembrane region" description="Helical" evidence="1">
    <location>
        <begin position="96"/>
        <end position="114"/>
    </location>
</feature>
<evidence type="ECO:0000313" key="2">
    <source>
        <dbReference type="EMBL" id="KAF4611769.1"/>
    </source>
</evidence>
<dbReference type="AlphaFoldDB" id="A0A8H4QIY5"/>
<name>A0A8H4QIY5_9AGAR</name>
<feature type="transmembrane region" description="Helical" evidence="1">
    <location>
        <begin position="160"/>
        <end position="181"/>
    </location>
</feature>
<proteinExistence type="predicted"/>
<sequence>MSVDPNCLGDNVQALKSLGGAAIVDAIIFTMVVILSFNCWRGITNRDARYSTKKQVVLLGYVTYMSLAGIASFCQNIYGFLAFLDKNESSTFNTSAVFPLAMWGADGFMTWRCYVLYSDTRKRHRLIILSVLVLLVLSSLTAGGLTFYTLPNPSGLELPLMASFSIITNAILTGLIVALCVESCAIILVFEIPFVVVVFGGLGGPAATILPAVLPQIFVLSALLLISRVAAGRDIRSRASNTLQTIQFHRSSREDLGQMLSVTST</sequence>
<keyword evidence="1" id="KW-1133">Transmembrane helix</keyword>
<comment type="caution">
    <text evidence="2">The sequence shown here is derived from an EMBL/GenBank/DDBJ whole genome shotgun (WGS) entry which is preliminary data.</text>
</comment>
<evidence type="ECO:0000256" key="1">
    <source>
        <dbReference type="SAM" id="Phobius"/>
    </source>
</evidence>
<feature type="transmembrane region" description="Helical" evidence="1">
    <location>
        <begin position="188"/>
        <end position="207"/>
    </location>
</feature>
<reference evidence="2 3" key="1">
    <citation type="submission" date="2019-12" db="EMBL/GenBank/DDBJ databases">
        <authorList>
            <person name="Floudas D."/>
            <person name="Bentzer J."/>
            <person name="Ahren D."/>
            <person name="Johansson T."/>
            <person name="Persson P."/>
            <person name="Tunlid A."/>
        </authorList>
    </citation>
    <scope>NUCLEOTIDE SEQUENCE [LARGE SCALE GENOMIC DNA]</scope>
    <source>
        <strain evidence="2 3">CBS 102.39</strain>
    </source>
</reference>
<feature type="transmembrane region" description="Helical" evidence="1">
    <location>
        <begin position="213"/>
        <end position="231"/>
    </location>
</feature>
<feature type="transmembrane region" description="Helical" evidence="1">
    <location>
        <begin position="61"/>
        <end position="84"/>
    </location>
</feature>
<keyword evidence="1" id="KW-0812">Transmembrane</keyword>